<evidence type="ECO:0000313" key="1">
    <source>
        <dbReference type="EMBL" id="KAG2114308.1"/>
    </source>
</evidence>
<organism evidence="1 2">
    <name type="scientific">Suillus discolor</name>
    <dbReference type="NCBI Taxonomy" id="1912936"/>
    <lineage>
        <taxon>Eukaryota</taxon>
        <taxon>Fungi</taxon>
        <taxon>Dikarya</taxon>
        <taxon>Basidiomycota</taxon>
        <taxon>Agaricomycotina</taxon>
        <taxon>Agaricomycetes</taxon>
        <taxon>Agaricomycetidae</taxon>
        <taxon>Boletales</taxon>
        <taxon>Suillineae</taxon>
        <taxon>Suillaceae</taxon>
        <taxon>Suillus</taxon>
    </lineage>
</organism>
<comment type="caution">
    <text evidence="1">The sequence shown here is derived from an EMBL/GenBank/DDBJ whole genome shotgun (WGS) entry which is preliminary data.</text>
</comment>
<proteinExistence type="predicted"/>
<dbReference type="Pfam" id="PF18758">
    <property type="entry name" value="KDZ"/>
    <property type="match status" value="1"/>
</dbReference>
<dbReference type="GeneID" id="64693254"/>
<dbReference type="Proteomes" id="UP000823399">
    <property type="component" value="Unassembled WGS sequence"/>
</dbReference>
<dbReference type="OrthoDB" id="3364670at2759"/>
<keyword evidence="2" id="KW-1185">Reference proteome</keyword>
<name>A0A9P7FCN9_9AGAM</name>
<reference evidence="1" key="1">
    <citation type="journal article" date="2020" name="New Phytol.">
        <title>Comparative genomics reveals dynamic genome evolution in host specialist ectomycorrhizal fungi.</title>
        <authorList>
            <person name="Lofgren L.A."/>
            <person name="Nguyen N.H."/>
            <person name="Vilgalys R."/>
            <person name="Ruytinx J."/>
            <person name="Liao H.L."/>
            <person name="Branco S."/>
            <person name="Kuo A."/>
            <person name="LaButti K."/>
            <person name="Lipzen A."/>
            <person name="Andreopoulos W."/>
            <person name="Pangilinan J."/>
            <person name="Riley R."/>
            <person name="Hundley H."/>
            <person name="Na H."/>
            <person name="Barry K."/>
            <person name="Grigoriev I.V."/>
            <person name="Stajich J.E."/>
            <person name="Kennedy P.G."/>
        </authorList>
    </citation>
    <scope>NUCLEOTIDE SEQUENCE</scope>
    <source>
        <strain evidence="1">FC423</strain>
    </source>
</reference>
<dbReference type="EMBL" id="JABBWM010000010">
    <property type="protein sequence ID" value="KAG2114308.1"/>
    <property type="molecule type" value="Genomic_DNA"/>
</dbReference>
<dbReference type="RefSeq" id="XP_041296421.1">
    <property type="nucleotide sequence ID" value="XM_041430995.1"/>
</dbReference>
<accession>A0A9P7FCN9</accession>
<dbReference type="AlphaFoldDB" id="A0A9P7FCN9"/>
<dbReference type="PANTHER" id="PTHR33096">
    <property type="entry name" value="CXC2 DOMAIN-CONTAINING PROTEIN"/>
    <property type="match status" value="1"/>
</dbReference>
<gene>
    <name evidence="1" type="ORF">F5147DRAFT_570583</name>
</gene>
<protein>
    <submittedName>
        <fullName evidence="1">Uncharacterized protein</fullName>
    </submittedName>
</protein>
<sequence length="405" mass="46678">MHAYGHEWSCQLVYNPCICEGLGLSDGEGTERLWSRFIHLIGIQRSSSRQRRLWLLDRQAAAIGLEMRADLGDWIRRRLKRGIHEQGTAAQTTLSECDATIEDLRHQWALQRHHQRLMDKVDVLYASLNVHDKFPELEGINIEFVRTLLLARDLKINIRKRAIGSFFEWDKLDHAVGGTQQALGMKLHQQTRKAILKRQPALLAALRKFNGYCEHLEELYEPGCGIPLPMPLPTKLNELCNDQTLMEDIWITPSVGEVPRWLDDQDIRDGIRAMLKRDRCIEQRRLGLEADNLCRWFGDELAAIELALQLPENIRFSILLRQRWEHLQHLQIRWSNPLASSLRFESRAKHAESLAMRILGASKDTALHWIPQTSISCATTLEEGEEEGEEDPEVILHPSTLPLLT</sequence>
<dbReference type="InterPro" id="IPR040521">
    <property type="entry name" value="KDZ"/>
</dbReference>
<dbReference type="PANTHER" id="PTHR33096:SF1">
    <property type="entry name" value="CXC1-LIKE CYSTEINE CLUSTER ASSOCIATED WITH KDZ TRANSPOSASES DOMAIN-CONTAINING PROTEIN"/>
    <property type="match status" value="1"/>
</dbReference>
<evidence type="ECO:0000313" key="2">
    <source>
        <dbReference type="Proteomes" id="UP000823399"/>
    </source>
</evidence>